<feature type="domain" description="RING-type" evidence="5">
    <location>
        <begin position="11"/>
        <end position="54"/>
    </location>
</feature>
<name>A0A7S4PHN3_9EUKA</name>
<dbReference type="PROSITE" id="PS50089">
    <property type="entry name" value="ZF_RING_2"/>
    <property type="match status" value="1"/>
</dbReference>
<proteinExistence type="predicted"/>
<reference evidence="6" key="1">
    <citation type="submission" date="2021-01" db="EMBL/GenBank/DDBJ databases">
        <authorList>
            <person name="Corre E."/>
            <person name="Pelletier E."/>
            <person name="Niang G."/>
            <person name="Scheremetjew M."/>
            <person name="Finn R."/>
            <person name="Kale V."/>
            <person name="Holt S."/>
            <person name="Cochrane G."/>
            <person name="Meng A."/>
            <person name="Brown T."/>
            <person name="Cohen L."/>
        </authorList>
    </citation>
    <scope>NUCLEOTIDE SEQUENCE</scope>
    <source>
        <strain evidence="6">SoJaBio B1-5/56/2</strain>
    </source>
</reference>
<keyword evidence="3" id="KW-0862">Zinc</keyword>
<dbReference type="InterPro" id="IPR017907">
    <property type="entry name" value="Znf_RING_CS"/>
</dbReference>
<dbReference type="PROSITE" id="PS00518">
    <property type="entry name" value="ZF_RING_1"/>
    <property type="match status" value="1"/>
</dbReference>
<protein>
    <recommendedName>
        <fullName evidence="5">RING-type domain-containing protein</fullName>
    </recommendedName>
</protein>
<dbReference type="Pfam" id="PF13639">
    <property type="entry name" value="zf-RING_2"/>
    <property type="match status" value="1"/>
</dbReference>
<evidence type="ECO:0000259" key="5">
    <source>
        <dbReference type="PROSITE" id="PS50089"/>
    </source>
</evidence>
<sequence>MDDGGDWEDKCAICLGVFTAQTEGKLKECKHSFCYDCISQWVLKSSNRACPLCKKEFTALTCRVDGVLIEEPIECSTATASPAPGNENLDHLDHSFCLEEIARLIHEAEKKRDNLLKKARPSNSRYSNSRVVFDNQTQQRSFDNLGYCIDQLDEIKSHLCFGEQFDSSELMMELHQYQEAIVLGKELPNYQNHNNQYYDDEDYYDDEYYEYDRRYCT</sequence>
<keyword evidence="2 4" id="KW-0863">Zinc-finger</keyword>
<dbReference type="PANTHER" id="PTHR15315">
    <property type="entry name" value="RING FINGER PROTEIN 41, 151"/>
    <property type="match status" value="1"/>
</dbReference>
<dbReference type="GO" id="GO:0061630">
    <property type="term" value="F:ubiquitin protein ligase activity"/>
    <property type="evidence" value="ECO:0007669"/>
    <property type="project" value="TreeGrafter"/>
</dbReference>
<dbReference type="EMBL" id="HBKR01036679">
    <property type="protein sequence ID" value="CAE2335475.1"/>
    <property type="molecule type" value="Transcribed_RNA"/>
</dbReference>
<dbReference type="AlphaFoldDB" id="A0A7S4PHN3"/>
<organism evidence="6">
    <name type="scientific">Paramoeba aestuarina</name>
    <dbReference type="NCBI Taxonomy" id="180227"/>
    <lineage>
        <taxon>Eukaryota</taxon>
        <taxon>Amoebozoa</taxon>
        <taxon>Discosea</taxon>
        <taxon>Flabellinia</taxon>
        <taxon>Dactylopodida</taxon>
        <taxon>Paramoebidae</taxon>
        <taxon>Paramoeba</taxon>
    </lineage>
</organism>
<accession>A0A7S4PHN3</accession>
<dbReference type="SUPFAM" id="SSF57850">
    <property type="entry name" value="RING/U-box"/>
    <property type="match status" value="1"/>
</dbReference>
<gene>
    <name evidence="6" type="ORF">NAES01612_LOCUS23969</name>
</gene>
<dbReference type="SMART" id="SM00184">
    <property type="entry name" value="RING"/>
    <property type="match status" value="1"/>
</dbReference>
<dbReference type="GO" id="GO:0008270">
    <property type="term" value="F:zinc ion binding"/>
    <property type="evidence" value="ECO:0007669"/>
    <property type="project" value="UniProtKB-KW"/>
</dbReference>
<dbReference type="InterPro" id="IPR013083">
    <property type="entry name" value="Znf_RING/FYVE/PHD"/>
</dbReference>
<evidence type="ECO:0000256" key="3">
    <source>
        <dbReference type="ARBA" id="ARBA00022833"/>
    </source>
</evidence>
<dbReference type="PANTHER" id="PTHR15315:SF26">
    <property type="entry name" value="E3 UBIQUITIN-PROTEIN LIGASE NRDP1"/>
    <property type="match status" value="1"/>
</dbReference>
<evidence type="ECO:0000256" key="2">
    <source>
        <dbReference type="ARBA" id="ARBA00022771"/>
    </source>
</evidence>
<dbReference type="InterPro" id="IPR001841">
    <property type="entry name" value="Znf_RING"/>
</dbReference>
<keyword evidence="1" id="KW-0479">Metal-binding</keyword>
<evidence type="ECO:0000313" key="6">
    <source>
        <dbReference type="EMBL" id="CAE2335475.1"/>
    </source>
</evidence>
<evidence type="ECO:0000256" key="1">
    <source>
        <dbReference type="ARBA" id="ARBA00022723"/>
    </source>
</evidence>
<dbReference type="GO" id="GO:0016567">
    <property type="term" value="P:protein ubiquitination"/>
    <property type="evidence" value="ECO:0007669"/>
    <property type="project" value="TreeGrafter"/>
</dbReference>
<dbReference type="Gene3D" id="3.30.40.10">
    <property type="entry name" value="Zinc/RING finger domain, C3HC4 (zinc finger)"/>
    <property type="match status" value="1"/>
</dbReference>
<evidence type="ECO:0000256" key="4">
    <source>
        <dbReference type="PROSITE-ProRule" id="PRU00175"/>
    </source>
</evidence>